<dbReference type="PANTHER" id="PTHR24020:SF20">
    <property type="entry name" value="PH DOMAIN-CONTAINING PROTEIN"/>
    <property type="match status" value="1"/>
</dbReference>
<keyword evidence="5" id="KW-0325">Glycoprotein</keyword>
<evidence type="ECO:0000256" key="6">
    <source>
        <dbReference type="SAM" id="Phobius"/>
    </source>
</evidence>
<evidence type="ECO:0000256" key="5">
    <source>
        <dbReference type="ARBA" id="ARBA00023180"/>
    </source>
</evidence>
<feature type="domain" description="VWFA" evidence="7">
    <location>
        <begin position="47"/>
        <end position="180"/>
    </location>
</feature>
<dbReference type="Ensembl" id="ENSAOWT00000029345.1">
    <property type="protein sequence ID" value="ENSAOWP00000025906.1"/>
    <property type="gene ID" value="ENSAOWG00000017491.1"/>
</dbReference>
<protein>
    <recommendedName>
        <fullName evidence="7">VWFA domain-containing protein</fullName>
    </recommendedName>
</protein>
<keyword evidence="6" id="KW-0812">Transmembrane</keyword>
<evidence type="ECO:0000313" key="9">
    <source>
        <dbReference type="Proteomes" id="UP000694424"/>
    </source>
</evidence>
<keyword evidence="6" id="KW-0472">Membrane</keyword>
<feature type="transmembrane region" description="Helical" evidence="6">
    <location>
        <begin position="188"/>
        <end position="209"/>
    </location>
</feature>
<name>A0A8B9QGF4_APTOW</name>
<dbReference type="Proteomes" id="UP000694424">
    <property type="component" value="Unplaced"/>
</dbReference>
<dbReference type="CDD" id="cd01472">
    <property type="entry name" value="vWA_collagen"/>
    <property type="match status" value="2"/>
</dbReference>
<evidence type="ECO:0000256" key="2">
    <source>
        <dbReference type="ARBA" id="ARBA00022525"/>
    </source>
</evidence>
<organism evidence="8 9">
    <name type="scientific">Apteryx owenii</name>
    <name type="common">Little spotted kiwi</name>
    <dbReference type="NCBI Taxonomy" id="8824"/>
    <lineage>
        <taxon>Eukaryota</taxon>
        <taxon>Metazoa</taxon>
        <taxon>Chordata</taxon>
        <taxon>Craniata</taxon>
        <taxon>Vertebrata</taxon>
        <taxon>Euteleostomi</taxon>
        <taxon>Archelosauria</taxon>
        <taxon>Archosauria</taxon>
        <taxon>Dinosauria</taxon>
        <taxon>Saurischia</taxon>
        <taxon>Theropoda</taxon>
        <taxon>Coelurosauria</taxon>
        <taxon>Aves</taxon>
        <taxon>Palaeognathae</taxon>
        <taxon>Apterygiformes</taxon>
        <taxon>Apterygidae</taxon>
        <taxon>Apteryx</taxon>
    </lineage>
</organism>
<sequence>MEAAWALEEMGVKVVSVDVGSSDREEAKARAPSTKAYQIYEGEKEADIYFLIDGSGSINPSDFEDMKTFMNEMVGMFQVGASSVRFGVVQYSDKSRTEFMIGQHNQTTRLTEAIRNIDQIGGGTRTGDALRSMKSLFRMAVRQNVPQTLIVITDGKSQDKVNQAAKELRQQEIVIYAIDVKSAGEKRFVVLTYSFLLYFLVLADLVFLIDGSRSISKSNFSVMKTFMKEIVDSFVISKEKVHVGVVQYSQDPQKEFSLNDFYTNTTIKEQIDSIEQLRSSTFTGKGLRFVRSLFEPANGGRNSQGVSQNLVVITDGHSNDTVEDAALALRSDGIYVFAVGIGIINSFELLRIAGDARKVNKIRECTVLWIKLHASDFLAKVQRLMIMQLGAQNKLQHKT</sequence>
<evidence type="ECO:0000313" key="8">
    <source>
        <dbReference type="Ensembl" id="ENSAOWP00000025906.1"/>
    </source>
</evidence>
<dbReference type="SUPFAM" id="SSF53300">
    <property type="entry name" value="vWA-like"/>
    <property type="match status" value="2"/>
</dbReference>
<accession>A0A8B9QGF4</accession>
<keyword evidence="3" id="KW-0732">Signal</keyword>
<comment type="subcellular location">
    <subcellularLocation>
        <location evidence="1">Secreted</location>
    </subcellularLocation>
</comment>
<dbReference type="PANTHER" id="PTHR24020">
    <property type="entry name" value="COLLAGEN ALPHA"/>
    <property type="match status" value="1"/>
</dbReference>
<keyword evidence="2" id="KW-0964">Secreted</keyword>
<evidence type="ECO:0000256" key="3">
    <source>
        <dbReference type="ARBA" id="ARBA00022729"/>
    </source>
</evidence>
<keyword evidence="6" id="KW-1133">Transmembrane helix</keyword>
<feature type="transmembrane region" description="Helical" evidence="6">
    <location>
        <begin position="334"/>
        <end position="353"/>
    </location>
</feature>
<dbReference type="PROSITE" id="PS50234">
    <property type="entry name" value="VWFA"/>
    <property type="match status" value="2"/>
</dbReference>
<feature type="domain" description="VWFA" evidence="7">
    <location>
        <begin position="204"/>
        <end position="389"/>
    </location>
</feature>
<dbReference type="Pfam" id="PF00092">
    <property type="entry name" value="VWA"/>
    <property type="match status" value="2"/>
</dbReference>
<proteinExistence type="predicted"/>
<dbReference type="FunFam" id="3.40.50.410:FF:000004">
    <property type="entry name" value="collagen alpha-6(VI) chain"/>
    <property type="match status" value="2"/>
</dbReference>
<dbReference type="InterPro" id="IPR002035">
    <property type="entry name" value="VWF_A"/>
</dbReference>
<dbReference type="GO" id="GO:0005576">
    <property type="term" value="C:extracellular region"/>
    <property type="evidence" value="ECO:0007669"/>
    <property type="project" value="UniProtKB-SubCell"/>
</dbReference>
<reference evidence="8" key="2">
    <citation type="submission" date="2025-09" db="UniProtKB">
        <authorList>
            <consortium name="Ensembl"/>
        </authorList>
    </citation>
    <scope>IDENTIFICATION</scope>
</reference>
<dbReference type="Gene3D" id="3.40.50.410">
    <property type="entry name" value="von Willebrand factor, type A domain"/>
    <property type="match status" value="2"/>
</dbReference>
<keyword evidence="9" id="KW-1185">Reference proteome</keyword>
<reference evidence="8" key="1">
    <citation type="submission" date="2025-08" db="UniProtKB">
        <authorList>
            <consortium name="Ensembl"/>
        </authorList>
    </citation>
    <scope>IDENTIFICATION</scope>
</reference>
<evidence type="ECO:0000259" key="7">
    <source>
        <dbReference type="PROSITE" id="PS50234"/>
    </source>
</evidence>
<evidence type="ECO:0000256" key="1">
    <source>
        <dbReference type="ARBA" id="ARBA00004613"/>
    </source>
</evidence>
<keyword evidence="4" id="KW-0677">Repeat</keyword>
<dbReference type="InterPro" id="IPR036465">
    <property type="entry name" value="vWFA_dom_sf"/>
</dbReference>
<dbReference type="InterPro" id="IPR050525">
    <property type="entry name" value="ECM_Assembly_Org"/>
</dbReference>
<dbReference type="AlphaFoldDB" id="A0A8B9QGF4"/>
<dbReference type="SMART" id="SM00327">
    <property type="entry name" value="VWA"/>
    <property type="match status" value="2"/>
</dbReference>
<evidence type="ECO:0000256" key="4">
    <source>
        <dbReference type="ARBA" id="ARBA00022737"/>
    </source>
</evidence>
<dbReference type="PRINTS" id="PR00453">
    <property type="entry name" value="VWFADOMAIN"/>
</dbReference>